<reference evidence="1 2" key="1">
    <citation type="submission" date="2018-03" db="EMBL/GenBank/DDBJ databases">
        <title>Genome sequence of Moorella stamsii DSM 26217.</title>
        <authorList>
            <person name="Poehlein A."/>
            <person name="Daniel R."/>
        </authorList>
    </citation>
    <scope>NUCLEOTIDE SEQUENCE [LARGE SCALE GENOMIC DNA]</scope>
    <source>
        <strain evidence="2">DSM 26217</strain>
    </source>
</reference>
<dbReference type="RefSeq" id="WP_054938166.1">
    <property type="nucleotide sequence ID" value="NZ_PVXL01000040.1"/>
</dbReference>
<dbReference type="EMBL" id="PVXL01000040">
    <property type="protein sequence ID" value="PRR73553.1"/>
    <property type="molecule type" value="Genomic_DNA"/>
</dbReference>
<evidence type="ECO:0000313" key="1">
    <source>
        <dbReference type="EMBL" id="PRR73553.1"/>
    </source>
</evidence>
<dbReference type="Gene3D" id="1.10.3210.10">
    <property type="entry name" value="Hypothetical protein af1432"/>
    <property type="match status" value="1"/>
</dbReference>
<proteinExistence type="predicted"/>
<keyword evidence="2" id="KW-1185">Reference proteome</keyword>
<dbReference type="Proteomes" id="UP000239430">
    <property type="component" value="Unassembled WGS sequence"/>
</dbReference>
<name>A0A9X7P6I7_9FIRM</name>
<dbReference type="AlphaFoldDB" id="A0A9X7P6I7"/>
<evidence type="ECO:0000313" key="2">
    <source>
        <dbReference type="Proteomes" id="UP000239430"/>
    </source>
</evidence>
<accession>A0A9X7P6I7</accession>
<organism evidence="1 2">
    <name type="scientific">Neomoorella stamsii</name>
    <dbReference type="NCBI Taxonomy" id="1266720"/>
    <lineage>
        <taxon>Bacteria</taxon>
        <taxon>Bacillati</taxon>
        <taxon>Bacillota</taxon>
        <taxon>Clostridia</taxon>
        <taxon>Neomoorellales</taxon>
        <taxon>Neomoorellaceae</taxon>
        <taxon>Neomoorella</taxon>
    </lineage>
</organism>
<sequence>MRKLSVDSLKPGMVVARSIYSAEGQVLLNKGVVLKPSYIIRLKELGVPAVYIRDELLGDLEVEDMVSEQTRLAAVRAVKELFGNYQGWEKSHVSLLVDSGRIQRIVSRLLEDLLDRKELMLNLTDIRPGLPPGLPTP</sequence>
<gene>
    <name evidence="1" type="ORF">MOST_14010</name>
</gene>
<comment type="caution">
    <text evidence="1">The sequence shown here is derived from an EMBL/GenBank/DDBJ whole genome shotgun (WGS) entry which is preliminary data.</text>
</comment>
<protein>
    <submittedName>
        <fullName evidence="1">Uncharacterized protein</fullName>
    </submittedName>
</protein>